<dbReference type="EMBL" id="JANEYG010000015">
    <property type="protein sequence ID" value="KAJ8920105.1"/>
    <property type="molecule type" value="Genomic_DNA"/>
</dbReference>
<dbReference type="Proteomes" id="UP001159042">
    <property type="component" value="Unassembled WGS sequence"/>
</dbReference>
<feature type="region of interest" description="Disordered" evidence="2">
    <location>
        <begin position="816"/>
        <end position="861"/>
    </location>
</feature>
<feature type="domain" description="BOD1/SHG1" evidence="3">
    <location>
        <begin position="18"/>
        <end position="114"/>
    </location>
</feature>
<dbReference type="GO" id="GO:0048188">
    <property type="term" value="C:Set1C/COMPASS complex"/>
    <property type="evidence" value="ECO:0007669"/>
    <property type="project" value="TreeGrafter"/>
</dbReference>
<feature type="compositionally biased region" description="Polar residues" evidence="2">
    <location>
        <begin position="1004"/>
        <end position="1027"/>
    </location>
</feature>
<comment type="caution">
    <text evidence="4">The sequence shown here is derived from an EMBL/GenBank/DDBJ whole genome shotgun (WGS) entry which is preliminary data.</text>
</comment>
<dbReference type="GO" id="GO:0031297">
    <property type="term" value="P:replication fork processing"/>
    <property type="evidence" value="ECO:0007669"/>
    <property type="project" value="TreeGrafter"/>
</dbReference>
<evidence type="ECO:0000313" key="5">
    <source>
        <dbReference type="Proteomes" id="UP001159042"/>
    </source>
</evidence>
<evidence type="ECO:0000259" key="3">
    <source>
        <dbReference type="Pfam" id="PF05205"/>
    </source>
</evidence>
<feature type="compositionally biased region" description="Polar residues" evidence="2">
    <location>
        <begin position="206"/>
        <end position="216"/>
    </location>
</feature>
<feature type="compositionally biased region" description="Basic and acidic residues" evidence="2">
    <location>
        <begin position="555"/>
        <end position="581"/>
    </location>
</feature>
<keyword evidence="5" id="KW-1185">Reference proteome</keyword>
<organism evidence="4 5">
    <name type="scientific">Exocentrus adspersus</name>
    <dbReference type="NCBI Taxonomy" id="1586481"/>
    <lineage>
        <taxon>Eukaryota</taxon>
        <taxon>Metazoa</taxon>
        <taxon>Ecdysozoa</taxon>
        <taxon>Arthropoda</taxon>
        <taxon>Hexapoda</taxon>
        <taxon>Insecta</taxon>
        <taxon>Pterygota</taxon>
        <taxon>Neoptera</taxon>
        <taxon>Endopterygota</taxon>
        <taxon>Coleoptera</taxon>
        <taxon>Polyphaga</taxon>
        <taxon>Cucujiformia</taxon>
        <taxon>Chrysomeloidea</taxon>
        <taxon>Cerambycidae</taxon>
        <taxon>Lamiinae</taxon>
        <taxon>Acanthocinini</taxon>
        <taxon>Exocentrus</taxon>
    </lineage>
</organism>
<feature type="compositionally biased region" description="Polar residues" evidence="2">
    <location>
        <begin position="256"/>
        <end position="286"/>
    </location>
</feature>
<protein>
    <recommendedName>
        <fullName evidence="3">BOD1/SHG1 domain-containing protein</fullName>
    </recommendedName>
</protein>
<accession>A0AAV8W235</accession>
<dbReference type="InterPro" id="IPR055264">
    <property type="entry name" value="BOD1/SHG1_dom"/>
</dbReference>
<feature type="region of interest" description="Disordered" evidence="2">
    <location>
        <begin position="148"/>
        <end position="675"/>
    </location>
</feature>
<evidence type="ECO:0000256" key="2">
    <source>
        <dbReference type="SAM" id="MobiDB-lite"/>
    </source>
</evidence>
<evidence type="ECO:0000256" key="1">
    <source>
        <dbReference type="SAM" id="Coils"/>
    </source>
</evidence>
<dbReference type="AlphaFoldDB" id="A0AAV8W235"/>
<feature type="compositionally biased region" description="Low complexity" evidence="2">
    <location>
        <begin position="222"/>
        <end position="240"/>
    </location>
</feature>
<feature type="compositionally biased region" description="Basic and acidic residues" evidence="2">
    <location>
        <begin position="384"/>
        <end position="519"/>
    </location>
</feature>
<feature type="compositionally biased region" description="Basic and acidic residues" evidence="2">
    <location>
        <begin position="1033"/>
        <end position="1055"/>
    </location>
</feature>
<feature type="coiled-coil region" evidence="1">
    <location>
        <begin position="701"/>
        <end position="728"/>
    </location>
</feature>
<dbReference type="PANTHER" id="PTHR31532:SF10">
    <property type="entry name" value="BIORIENTATION OF CHROMOSOMES IN CELL DIVISION PROTEIN 1-LIKE 1"/>
    <property type="match status" value="1"/>
</dbReference>
<dbReference type="PANTHER" id="PTHR31532">
    <property type="entry name" value="BIORIENTATION OF CHROMOSOMES IN CELL DIVISION 1 FAMILY MEMBER"/>
    <property type="match status" value="1"/>
</dbReference>
<keyword evidence="1" id="KW-0175">Coiled coil</keyword>
<evidence type="ECO:0000313" key="4">
    <source>
        <dbReference type="EMBL" id="KAJ8920105.1"/>
    </source>
</evidence>
<gene>
    <name evidence="4" type="ORF">NQ315_011761</name>
</gene>
<sequence length="1092" mass="122919">MEVVANSYMPGDPRLVEQLVYELKSQGIFDQFRKECISDVDTKPAYQNLRQRVEGTVATFLSQQTWRPDMNKNQVREQLRKNIYESGYLETGVERIVDQVVNPKINTVFLPQVEDVVYKYLGIEKPNRSEIKKELKIDVADLLPTDLEAISPESDHAKDDKNPNEEETKDVKMEEDESPLFEPIDVKSNNLQPEENSVDSHLSGFSGLQSHDSNQFIEAKMDLSNQDSQVSQNSSESRLSIDTSEDNVKMEVQETPDLNLTQSNDSSSQMDISPPDTQVTSDSNSVQKDEIKVAEEVQQVSAETNGFEEKKPEEVEIEKKVNPSDEKQNEDKKPSDKKPDDKKSRSSDKLRSKDKKDDKHRKSSSSSSSRDKDRSNSKHGSSSSKDKDKSKDRKEYKSSSSKDKEKIKDSCYKSEKDKDGHKSVKDKDSHKSEKDKNGKDTSKSDKDGSKIEKSKDNVKSEKDKDAVKSDKNKIKSEKDKDKTKSEKYKERKDKDRTEKDTKSSRDKDRSGKDKEKDKSSGSSKHNSSKDNDKISTSAKPDSSKKDKSHSSSSKEGSKSKSCHSDAKSKSSDKAKMKESSSKHSNSSSSSKKDKDKKRESRKDVKDDHYSSKDKKNDRRSTDRDSNDGRAGRQAQLQHPLGDARAVEEKTNHQDSSNSNSGSGTGDSGASDQCKSMANRELSVSLLDLHKFKYAKPKFASNFEEARKLMKIRKQLAKLERQNQLSLAQVPGEEVPLVNGVVCVEKTPAEVKIPETSPSILNTTELSQANWEALEARLAQEMSNVNYDSYESPYEDYDCTAYSSIVISPKKEVNQVSVDVEKAERDNKPKSPEQSHQDEVDKPGDAEKETKEHRGKAAEVGKRHEGNTLVVLLSNTIQTTIDNKINDIVKKTGPVKITVSSDESGNVGNSCTEMDVDEACDPDACTHLEPNSPSLDKNLQFLYKYIDKLEQEVKHSLKACQNNFAPLKRRYGKRKLNDTVDLKNNNNKAHYEQTTEGKKRKRSVAANSKGNEKLCNSSDILPNQNFSLPLSPAESEKSVDKKEEESPKTKQKREAIGRGVTLRSQRYSSEDLYKPRPIFPSTRRSRGAKNAEK</sequence>
<feature type="compositionally biased region" description="Basic and acidic residues" evidence="2">
    <location>
        <begin position="590"/>
        <end position="630"/>
    </location>
</feature>
<reference evidence="4 5" key="1">
    <citation type="journal article" date="2023" name="Insect Mol. Biol.">
        <title>Genome sequencing provides insights into the evolution of gene families encoding plant cell wall-degrading enzymes in longhorned beetles.</title>
        <authorList>
            <person name="Shin N.R."/>
            <person name="Okamura Y."/>
            <person name="Kirsch R."/>
            <person name="Pauchet Y."/>
        </authorList>
    </citation>
    <scope>NUCLEOTIDE SEQUENCE [LARGE SCALE GENOMIC DNA]</scope>
    <source>
        <strain evidence="4">EAD_L_NR</strain>
    </source>
</reference>
<feature type="compositionally biased region" description="Basic and acidic residues" evidence="2">
    <location>
        <begin position="307"/>
        <end position="357"/>
    </location>
</feature>
<feature type="compositionally biased region" description="Low complexity" evidence="2">
    <location>
        <begin position="654"/>
        <end position="671"/>
    </location>
</feature>
<dbReference type="Pfam" id="PF05205">
    <property type="entry name" value="COMPASS-Shg1"/>
    <property type="match status" value="1"/>
</dbReference>
<name>A0AAV8W235_9CUCU</name>
<proteinExistence type="predicted"/>
<feature type="region of interest" description="Disordered" evidence="2">
    <location>
        <begin position="975"/>
        <end position="1092"/>
    </location>
</feature>
<feature type="compositionally biased region" description="Basic and acidic residues" evidence="2">
    <location>
        <begin position="153"/>
        <end position="172"/>
    </location>
</feature>